<evidence type="ECO:0000256" key="2">
    <source>
        <dbReference type="ARBA" id="ARBA00006751"/>
    </source>
</evidence>
<sequence length="301" mass="32820">MMNGPAERKEEASVVPVNSLPFDEYVRTANFLREKTRHRPKIAIIAGSGLGGLGNALEQTDIFDYHDIPNFPVSTVVGHAGRLAFGLLGPTQVPVVCMQGRFHAYEGYPQWKITFPVRIFKLLGVEILIVTNAVGGLNPEYHVGDIMLIKDHINFAGFAGVSALCGVNDERWGPRFPPMNDAYDKGLRALARQTAPECQFQDFFHEGTYAMVGGPMFETCAEARMLRSVGGDVVGMSTVSEVITARHCGMKVLGFSLITNVVIQDETSDDTANHQEVLQVGIHRAKAMQDLVSGVVTKLGS</sequence>
<dbReference type="PANTHER" id="PTHR11904:SF9">
    <property type="entry name" value="PURINE NUCLEOSIDE PHOSPHORYLASE-RELATED"/>
    <property type="match status" value="1"/>
</dbReference>
<dbReference type="UniPathway" id="UPA00606"/>
<comment type="similarity">
    <text evidence="2 11">Belongs to the PNP/MTAP phosphorylase family.</text>
</comment>
<dbReference type="STRING" id="947166.A0A1D1VBK0"/>
<evidence type="ECO:0000313" key="15">
    <source>
        <dbReference type="Proteomes" id="UP000186922"/>
    </source>
</evidence>
<comment type="catalytic activity">
    <reaction evidence="8">
        <text>2'-deoxyguanosine + phosphate = 2-deoxy-alpha-D-ribose 1-phosphate + guanine</text>
        <dbReference type="Rhea" id="RHEA:27738"/>
        <dbReference type="ChEBI" id="CHEBI:16235"/>
        <dbReference type="ChEBI" id="CHEBI:17172"/>
        <dbReference type="ChEBI" id="CHEBI:43474"/>
        <dbReference type="ChEBI" id="CHEBI:57259"/>
        <dbReference type="EC" id="2.4.2.1"/>
    </reaction>
</comment>
<comment type="catalytic activity">
    <reaction evidence="7">
        <text>inosine + phosphate = alpha-D-ribose 1-phosphate + hypoxanthine</text>
        <dbReference type="Rhea" id="RHEA:27646"/>
        <dbReference type="ChEBI" id="CHEBI:17368"/>
        <dbReference type="ChEBI" id="CHEBI:17596"/>
        <dbReference type="ChEBI" id="CHEBI:43474"/>
        <dbReference type="ChEBI" id="CHEBI:57720"/>
        <dbReference type="EC" id="2.4.2.1"/>
    </reaction>
</comment>
<feature type="domain" description="Nucleoside phosphorylase" evidence="13">
    <location>
        <begin position="41"/>
        <end position="296"/>
    </location>
</feature>
<evidence type="ECO:0000313" key="14">
    <source>
        <dbReference type="EMBL" id="GAU96253.1"/>
    </source>
</evidence>
<dbReference type="SUPFAM" id="SSF53167">
    <property type="entry name" value="Purine and uridine phosphorylases"/>
    <property type="match status" value="1"/>
</dbReference>
<comment type="catalytic activity">
    <reaction evidence="9">
        <text>2'-deoxyinosine + phosphate = 2-deoxy-alpha-D-ribose 1-phosphate + hypoxanthine</text>
        <dbReference type="Rhea" id="RHEA:27750"/>
        <dbReference type="ChEBI" id="CHEBI:17368"/>
        <dbReference type="ChEBI" id="CHEBI:28997"/>
        <dbReference type="ChEBI" id="CHEBI:43474"/>
        <dbReference type="ChEBI" id="CHEBI:57259"/>
        <dbReference type="EC" id="2.4.2.1"/>
    </reaction>
</comment>
<dbReference type="OrthoDB" id="10261782at2759"/>
<proteinExistence type="inferred from homology"/>
<evidence type="ECO:0000256" key="4">
    <source>
        <dbReference type="ARBA" id="ARBA00013834"/>
    </source>
</evidence>
<evidence type="ECO:0000259" key="13">
    <source>
        <dbReference type="Pfam" id="PF01048"/>
    </source>
</evidence>
<protein>
    <recommendedName>
        <fullName evidence="4 11">Purine nucleoside phosphorylase</fullName>
        <ecNumber evidence="3 11">2.4.2.1</ecNumber>
    </recommendedName>
    <alternativeName>
        <fullName evidence="11">Inosine-guanosine phosphorylase</fullName>
    </alternativeName>
</protein>
<dbReference type="Gene3D" id="3.40.50.1580">
    <property type="entry name" value="Nucleoside phosphorylase domain"/>
    <property type="match status" value="1"/>
</dbReference>
<feature type="binding site" evidence="12">
    <location>
        <position position="237"/>
    </location>
    <ligand>
        <name>phosphate</name>
        <dbReference type="ChEBI" id="CHEBI:43474"/>
    </ligand>
</feature>
<reference evidence="14 15" key="1">
    <citation type="journal article" date="2016" name="Nat. Commun.">
        <title>Extremotolerant tardigrade genome and improved radiotolerance of human cultured cells by tardigrade-unique protein.</title>
        <authorList>
            <person name="Hashimoto T."/>
            <person name="Horikawa D.D."/>
            <person name="Saito Y."/>
            <person name="Kuwahara H."/>
            <person name="Kozuka-Hata H."/>
            <person name="Shin-I T."/>
            <person name="Minakuchi Y."/>
            <person name="Ohishi K."/>
            <person name="Motoyama A."/>
            <person name="Aizu T."/>
            <person name="Enomoto A."/>
            <person name="Kondo K."/>
            <person name="Tanaka S."/>
            <person name="Hara Y."/>
            <person name="Koshikawa S."/>
            <person name="Sagara H."/>
            <person name="Miura T."/>
            <person name="Yokobori S."/>
            <person name="Miyagawa K."/>
            <person name="Suzuki Y."/>
            <person name="Kubo T."/>
            <person name="Oyama M."/>
            <person name="Kohara Y."/>
            <person name="Fujiyama A."/>
            <person name="Arakawa K."/>
            <person name="Katayama T."/>
            <person name="Toyoda A."/>
            <person name="Kunieda T."/>
        </authorList>
    </citation>
    <scope>NUCLEOTIDE SEQUENCE [LARGE SCALE GENOMIC DNA]</scope>
    <source>
        <strain evidence="14 15">YOKOZUNA-1</strain>
    </source>
</reference>
<evidence type="ECO:0000256" key="5">
    <source>
        <dbReference type="ARBA" id="ARBA00022676"/>
    </source>
</evidence>
<keyword evidence="6 11" id="KW-0808">Transferase</keyword>
<dbReference type="NCBIfam" id="TIGR01700">
    <property type="entry name" value="PNPH"/>
    <property type="match status" value="1"/>
</dbReference>
<dbReference type="PANTHER" id="PTHR11904">
    <property type="entry name" value="METHYLTHIOADENOSINE/PURINE NUCLEOSIDE PHOSPHORYLASE"/>
    <property type="match status" value="1"/>
</dbReference>
<dbReference type="NCBIfam" id="NF006054">
    <property type="entry name" value="PRK08202.1"/>
    <property type="match status" value="1"/>
</dbReference>
<dbReference type="Proteomes" id="UP000186922">
    <property type="component" value="Unassembled WGS sequence"/>
</dbReference>
<dbReference type="InterPro" id="IPR000845">
    <property type="entry name" value="Nucleoside_phosphorylase_d"/>
</dbReference>
<evidence type="ECO:0000256" key="1">
    <source>
        <dbReference type="ARBA" id="ARBA00005058"/>
    </source>
</evidence>
<dbReference type="Pfam" id="PF01048">
    <property type="entry name" value="PNP_UDP_1"/>
    <property type="match status" value="1"/>
</dbReference>
<dbReference type="NCBIfam" id="TIGR01697">
    <property type="entry name" value="PNPH-PUNA-XAPA"/>
    <property type="match status" value="1"/>
</dbReference>
<feature type="binding site" evidence="12">
    <location>
        <position position="218"/>
    </location>
    <ligand>
        <name>a purine D-ribonucleoside</name>
        <dbReference type="ChEBI" id="CHEBI:142355"/>
    </ligand>
</feature>
<feature type="binding site" evidence="12">
    <location>
        <position position="79"/>
    </location>
    <ligand>
        <name>phosphate</name>
        <dbReference type="ChEBI" id="CHEBI:43474"/>
    </ligand>
</feature>
<evidence type="ECO:0000256" key="9">
    <source>
        <dbReference type="ARBA" id="ARBA00023950"/>
    </source>
</evidence>
<comment type="pathway">
    <text evidence="1 11">Purine metabolism; purine nucleoside salvage.</text>
</comment>
<keyword evidence="15" id="KW-1185">Reference proteome</keyword>
<name>A0A1D1VBK0_RAMVA</name>
<evidence type="ECO:0000256" key="8">
    <source>
        <dbReference type="ARBA" id="ARBA00023929"/>
    </source>
</evidence>
<keyword evidence="5 11" id="KW-0328">Glycosyltransferase</keyword>
<organism evidence="14 15">
    <name type="scientific">Ramazzottius varieornatus</name>
    <name type="common">Water bear</name>
    <name type="synonym">Tardigrade</name>
    <dbReference type="NCBI Taxonomy" id="947166"/>
    <lineage>
        <taxon>Eukaryota</taxon>
        <taxon>Metazoa</taxon>
        <taxon>Ecdysozoa</taxon>
        <taxon>Tardigrada</taxon>
        <taxon>Eutardigrada</taxon>
        <taxon>Parachela</taxon>
        <taxon>Hypsibioidea</taxon>
        <taxon>Ramazzottiidae</taxon>
        <taxon>Ramazzottius</taxon>
    </lineage>
</organism>
<feature type="binding site" evidence="12">
    <location>
        <position position="133"/>
    </location>
    <ligand>
        <name>phosphate</name>
        <dbReference type="ChEBI" id="CHEBI:43474"/>
    </ligand>
</feature>
<dbReference type="EMBL" id="BDGG01000003">
    <property type="protein sequence ID" value="GAU96253.1"/>
    <property type="molecule type" value="Genomic_DNA"/>
</dbReference>
<dbReference type="AlphaFoldDB" id="A0A1D1VBK0"/>
<evidence type="ECO:0000256" key="12">
    <source>
        <dbReference type="PIRSR" id="PIRSR000477-2"/>
    </source>
</evidence>
<dbReference type="GO" id="GO:0005737">
    <property type="term" value="C:cytoplasm"/>
    <property type="evidence" value="ECO:0007669"/>
    <property type="project" value="TreeGrafter"/>
</dbReference>
<dbReference type="PIRSF" id="PIRSF000477">
    <property type="entry name" value="PurNPase"/>
    <property type="match status" value="1"/>
</dbReference>
<dbReference type="InterPro" id="IPR011268">
    <property type="entry name" value="Purine_phosphorylase"/>
</dbReference>
<gene>
    <name evidence="14" type="primary">RvY_07724-1</name>
    <name evidence="14" type="synonym">RvY_07724.1</name>
    <name evidence="14" type="ORF">RvY_07724</name>
</gene>
<evidence type="ECO:0000256" key="7">
    <source>
        <dbReference type="ARBA" id="ARBA00023918"/>
    </source>
</evidence>
<dbReference type="GO" id="GO:0047975">
    <property type="term" value="F:guanosine phosphorylase activity"/>
    <property type="evidence" value="ECO:0007669"/>
    <property type="project" value="RHEA"/>
</dbReference>
<evidence type="ECO:0000256" key="10">
    <source>
        <dbReference type="ARBA" id="ARBA00023970"/>
    </source>
</evidence>
<comment type="function">
    <text evidence="11">The purine nucleoside phosphorylases catalyze the phosphorolytic breakdown of the N-glycosidic bond in the beta-(deoxy)ribonucleoside molecules, with the formation of the corresponding free purine bases and pentose-1-phosphate.</text>
</comment>
<accession>A0A1D1VBK0</accession>
<feature type="binding site" evidence="12">
    <location>
        <position position="260"/>
    </location>
    <ligand>
        <name>a purine D-ribonucleoside</name>
        <dbReference type="ChEBI" id="CHEBI:142355"/>
    </ligand>
</feature>
<dbReference type="InterPro" id="IPR011270">
    <property type="entry name" value="Pur_Nuc_Pase_Ino/Guo-sp"/>
</dbReference>
<dbReference type="EC" id="2.4.2.1" evidence="3 11"/>
<evidence type="ECO:0000256" key="6">
    <source>
        <dbReference type="ARBA" id="ARBA00022679"/>
    </source>
</evidence>
<comment type="caution">
    <text evidence="14">The sequence shown here is derived from an EMBL/GenBank/DDBJ whole genome shotgun (WGS) entry which is preliminary data.</text>
</comment>
<dbReference type="InterPro" id="IPR035994">
    <property type="entry name" value="Nucleoside_phosphorylase_sf"/>
</dbReference>
<dbReference type="FunFam" id="3.40.50.1580:FF:000004">
    <property type="entry name" value="Purine nucleoside phosphorylase"/>
    <property type="match status" value="1"/>
</dbReference>
<evidence type="ECO:0000256" key="11">
    <source>
        <dbReference type="PIRNR" id="PIRNR000477"/>
    </source>
</evidence>
<feature type="binding site" evidence="12">
    <location>
        <position position="48"/>
    </location>
    <ligand>
        <name>phosphate</name>
        <dbReference type="ChEBI" id="CHEBI:43474"/>
    </ligand>
</feature>
<evidence type="ECO:0000256" key="3">
    <source>
        <dbReference type="ARBA" id="ARBA00011886"/>
    </source>
</evidence>
<comment type="catalytic activity">
    <reaction evidence="10">
        <text>guanosine + phosphate = alpha-D-ribose 1-phosphate + guanine</text>
        <dbReference type="Rhea" id="RHEA:13233"/>
        <dbReference type="ChEBI" id="CHEBI:16235"/>
        <dbReference type="ChEBI" id="CHEBI:16750"/>
        <dbReference type="ChEBI" id="CHEBI:43474"/>
        <dbReference type="ChEBI" id="CHEBI:57720"/>
        <dbReference type="EC" id="2.4.2.1"/>
    </reaction>
</comment>
<dbReference type="CDD" id="cd09009">
    <property type="entry name" value="PNP-EcPNPII_like"/>
    <property type="match status" value="1"/>
</dbReference>
<dbReference type="GO" id="GO:0004731">
    <property type="term" value="F:purine-nucleoside phosphorylase activity"/>
    <property type="evidence" value="ECO:0007669"/>
    <property type="project" value="UniProtKB-EC"/>
</dbReference>
<feature type="binding site" evidence="12">
    <location>
        <begin position="101"/>
        <end position="103"/>
    </location>
    <ligand>
        <name>phosphate</name>
        <dbReference type="ChEBI" id="CHEBI:43474"/>
    </ligand>
</feature>
<dbReference type="GO" id="GO:0009116">
    <property type="term" value="P:nucleoside metabolic process"/>
    <property type="evidence" value="ECO:0007669"/>
    <property type="project" value="InterPro"/>
</dbReference>